<dbReference type="InterPro" id="IPR056002">
    <property type="entry name" value="DUF7580"/>
</dbReference>
<feature type="domain" description="Peptidase S8/S53" evidence="6">
    <location>
        <begin position="684"/>
        <end position="903"/>
    </location>
</feature>
<gene>
    <name evidence="8" type="ORF">CEP52_005280</name>
</gene>
<organism evidence="8 9">
    <name type="scientific">Fusarium oligoseptatum</name>
    <dbReference type="NCBI Taxonomy" id="2604345"/>
    <lineage>
        <taxon>Eukaryota</taxon>
        <taxon>Fungi</taxon>
        <taxon>Dikarya</taxon>
        <taxon>Ascomycota</taxon>
        <taxon>Pezizomycotina</taxon>
        <taxon>Sordariomycetes</taxon>
        <taxon>Hypocreomycetidae</taxon>
        <taxon>Hypocreales</taxon>
        <taxon>Nectriaceae</taxon>
        <taxon>Fusarium</taxon>
        <taxon>Fusarium solani species complex</taxon>
    </lineage>
</organism>
<evidence type="ECO:0000259" key="6">
    <source>
        <dbReference type="Pfam" id="PF00082"/>
    </source>
</evidence>
<protein>
    <submittedName>
        <fullName evidence="8">Uncharacterized protein</fullName>
    </submittedName>
</protein>
<dbReference type="Gene3D" id="3.40.50.200">
    <property type="entry name" value="Peptidase S8/S53 domain"/>
    <property type="match status" value="1"/>
</dbReference>
<dbReference type="CDD" id="cd00306">
    <property type="entry name" value="Peptidases_S8_S53"/>
    <property type="match status" value="1"/>
</dbReference>
<accession>A0A428TZ07</accession>
<dbReference type="EMBL" id="NKCK01000041">
    <property type="protein sequence ID" value="RSM07289.1"/>
    <property type="molecule type" value="Genomic_DNA"/>
</dbReference>
<evidence type="ECO:0000256" key="1">
    <source>
        <dbReference type="ARBA" id="ARBA00011073"/>
    </source>
</evidence>
<evidence type="ECO:0000256" key="2">
    <source>
        <dbReference type="ARBA" id="ARBA00022670"/>
    </source>
</evidence>
<dbReference type="InterPro" id="IPR015500">
    <property type="entry name" value="Peptidase_S8_subtilisin-rel"/>
</dbReference>
<name>A0A428TZ07_9HYPO</name>
<keyword evidence="2 5" id="KW-0645">Protease</keyword>
<comment type="caution">
    <text evidence="8">The sequence shown here is derived from an EMBL/GenBank/DDBJ whole genome shotgun (WGS) entry which is preliminary data.</text>
</comment>
<dbReference type="PROSITE" id="PS51892">
    <property type="entry name" value="SUBTILASE"/>
    <property type="match status" value="1"/>
</dbReference>
<feature type="active site" description="Charge relay system" evidence="5">
    <location>
        <position position="889"/>
    </location>
</feature>
<dbReference type="InterPro" id="IPR050131">
    <property type="entry name" value="Peptidase_S8_subtilisin-like"/>
</dbReference>
<dbReference type="GO" id="GO:0004252">
    <property type="term" value="F:serine-type endopeptidase activity"/>
    <property type="evidence" value="ECO:0007669"/>
    <property type="project" value="UniProtKB-UniRule"/>
</dbReference>
<keyword evidence="3 5" id="KW-0378">Hydrolase</keyword>
<feature type="domain" description="DUF7580" evidence="7">
    <location>
        <begin position="245"/>
        <end position="576"/>
    </location>
</feature>
<sequence length="1006" mass="112799">MTLVLDQAVPEWRILVDVLPLFALDAWQPRGGVEVSITNAQAEDIEFETNRNMFSNDMEAMLQIVPKHRLTVPALRSCRTALSKLLDFLEDNVVLEGVLTSDHIEPPSSDEGGSSRYYRTPRVFLKWLGAVQAIPAKTINLAFAGSQPRVTIHQPMAEAARNSNGVSDPEGRYKKLITLGMFIKKRQKDQGEGRNIDLVKDCEEFIQWEHGPKEYEQGRRLTERISDSFAPAKRPTRQWIDETNWKYDLPRELSTQLFRVLNLKTCHEHQAKLQLNGFLLNRQELREHFKLEVFLSSCPPPVEHWQQGRYKVVCQKNDNAYPINDLCIHARRSSSAGQESNVPLSVLFSEDDMFHSIYDQPTPIDAVPTMSLSQLLNKGAFCKPREPPLGKFTEADKAVLALSLSRCLLHLFRGSWMREEWNADGIHFLRKTTDDGDHIFDIHHPYVTCALSDDVQGPGSYPGGEVHGHECQPFLWSFAKLLLEIQSGAHIPLELSDPAFQKGMWDEIEQLPNNQGGKDYIRAITGCLYFTKGLAREHRTTLRAAGTGFPPTNASYPLNVVRKTIYEDVVKPLEAVINGFPDFTKVLRQGSLLLPADQEQSIRPVTPPKDRGDPQIVAQKHPAQYLPIECLTPTNPVAGCNSSTVSVTKEALANAQTFTKQFQVFQRRFMTPKMENCRGGRVRVKIALLDTGIDLNHIILHGMVTETRTNRRNQGFKDKETNPVKKYWPGKRDADDTCGHGTHLAYLLLKFAPDADLYIAKIGSNTEDGSPFKIRNAIKWAVKQQVDIITMSFGCTYIDGDIGQGIDCAVKVDGPRPLLFAAASNHGAIRDRSYPASDRNVICVHTLGGIGGESDMNPPRRKEEHNFATFGCGVSLSWKGVQEVKSGTSYATPILAAIAANWIDWLGWCRDEGKLSPAEYDGLRTDQMIREIFASHMSTEVGDLKFVAPWHLFPAKEIFISPGASDDEKAKAERNQDAKTEVDALGKIRLRMPTYKPATVLQASEP</sequence>
<dbReference type="AlphaFoldDB" id="A0A428TZ07"/>
<dbReference type="Pfam" id="PF00082">
    <property type="entry name" value="Peptidase_S8"/>
    <property type="match status" value="1"/>
</dbReference>
<dbReference type="Pfam" id="PF24476">
    <property type="entry name" value="DUF7580"/>
    <property type="match status" value="1"/>
</dbReference>
<proteinExistence type="inferred from homology"/>
<reference evidence="8 9" key="1">
    <citation type="submission" date="2017-06" db="EMBL/GenBank/DDBJ databases">
        <title>Comparative genomic analysis of Ambrosia Fusariam Clade fungi.</title>
        <authorList>
            <person name="Stajich J.E."/>
            <person name="Carrillo J."/>
            <person name="Kijimoto T."/>
            <person name="Eskalen A."/>
            <person name="O'Donnell K."/>
            <person name="Kasson M."/>
        </authorList>
    </citation>
    <scope>NUCLEOTIDE SEQUENCE [LARGE SCALE GENOMIC DNA]</scope>
    <source>
        <strain evidence="8 9">NRRL62579</strain>
    </source>
</reference>
<feature type="active site" description="Charge relay system" evidence="5">
    <location>
        <position position="690"/>
    </location>
</feature>
<evidence type="ECO:0000313" key="8">
    <source>
        <dbReference type="EMBL" id="RSM07289.1"/>
    </source>
</evidence>
<evidence type="ECO:0000259" key="7">
    <source>
        <dbReference type="Pfam" id="PF24476"/>
    </source>
</evidence>
<dbReference type="PANTHER" id="PTHR43806">
    <property type="entry name" value="PEPTIDASE S8"/>
    <property type="match status" value="1"/>
</dbReference>
<dbReference type="PRINTS" id="PR00723">
    <property type="entry name" value="SUBTILISIN"/>
</dbReference>
<comment type="similarity">
    <text evidence="1 5">Belongs to the peptidase S8 family.</text>
</comment>
<dbReference type="InterPro" id="IPR000209">
    <property type="entry name" value="Peptidase_S8/S53_dom"/>
</dbReference>
<dbReference type="Proteomes" id="UP000287144">
    <property type="component" value="Unassembled WGS sequence"/>
</dbReference>
<dbReference type="GO" id="GO:0006508">
    <property type="term" value="P:proteolysis"/>
    <property type="evidence" value="ECO:0007669"/>
    <property type="project" value="UniProtKB-KW"/>
</dbReference>
<evidence type="ECO:0000256" key="4">
    <source>
        <dbReference type="ARBA" id="ARBA00022825"/>
    </source>
</evidence>
<evidence type="ECO:0000256" key="3">
    <source>
        <dbReference type="ARBA" id="ARBA00022801"/>
    </source>
</evidence>
<feature type="active site" description="Charge relay system" evidence="5">
    <location>
        <position position="740"/>
    </location>
</feature>
<evidence type="ECO:0000256" key="5">
    <source>
        <dbReference type="PROSITE-ProRule" id="PRU01240"/>
    </source>
</evidence>
<keyword evidence="4 5" id="KW-0720">Serine protease</keyword>
<dbReference type="PANTHER" id="PTHR43806:SF11">
    <property type="entry name" value="CEREVISIN-RELATED"/>
    <property type="match status" value="1"/>
</dbReference>
<dbReference type="PROSITE" id="PS00136">
    <property type="entry name" value="SUBTILASE_ASP"/>
    <property type="match status" value="1"/>
</dbReference>
<dbReference type="InterPro" id="IPR023827">
    <property type="entry name" value="Peptidase_S8_Asp-AS"/>
</dbReference>
<evidence type="ECO:0000313" key="9">
    <source>
        <dbReference type="Proteomes" id="UP000287144"/>
    </source>
</evidence>
<dbReference type="InterPro" id="IPR036852">
    <property type="entry name" value="Peptidase_S8/S53_dom_sf"/>
</dbReference>
<dbReference type="SUPFAM" id="SSF52743">
    <property type="entry name" value="Subtilisin-like"/>
    <property type="match status" value="1"/>
</dbReference>
<keyword evidence="9" id="KW-1185">Reference proteome</keyword>